<dbReference type="PANTHER" id="PTHR46903">
    <property type="entry name" value="C2H2-TYPE DOMAIN-CONTAINING PROTEIN"/>
    <property type="match status" value="1"/>
</dbReference>
<dbReference type="Proteomes" id="UP001234178">
    <property type="component" value="Unassembled WGS sequence"/>
</dbReference>
<protein>
    <submittedName>
        <fullName evidence="2">Uncharacterized protein</fullName>
    </submittedName>
</protein>
<comment type="caution">
    <text evidence="2">The sequence shown here is derived from an EMBL/GenBank/DDBJ whole genome shotgun (WGS) entry which is preliminary data.</text>
</comment>
<reference evidence="2 3" key="1">
    <citation type="journal article" date="2023" name="Nucleic Acids Res.">
        <title>The hologenome of Daphnia magna reveals possible DNA methylation and microbiome-mediated evolution of the host genome.</title>
        <authorList>
            <person name="Chaturvedi A."/>
            <person name="Li X."/>
            <person name="Dhandapani V."/>
            <person name="Marshall H."/>
            <person name="Kissane S."/>
            <person name="Cuenca-Cambronero M."/>
            <person name="Asole G."/>
            <person name="Calvet F."/>
            <person name="Ruiz-Romero M."/>
            <person name="Marangio P."/>
            <person name="Guigo R."/>
            <person name="Rago D."/>
            <person name="Mirbahai L."/>
            <person name="Eastwood N."/>
            <person name="Colbourne J.K."/>
            <person name="Zhou J."/>
            <person name="Mallon E."/>
            <person name="Orsini L."/>
        </authorList>
    </citation>
    <scope>NUCLEOTIDE SEQUENCE [LARGE SCALE GENOMIC DNA]</scope>
    <source>
        <strain evidence="2">LRV0_1</strain>
    </source>
</reference>
<name>A0ABR0B6W4_9CRUS</name>
<evidence type="ECO:0000313" key="3">
    <source>
        <dbReference type="Proteomes" id="UP001234178"/>
    </source>
</evidence>
<sequence length="402" mass="45154">MELRKWTTNNDELRNSLENVLQFQNDIIGMARNSDASIKALGVTWNPTTDTLQFNPDKVVEDAKELNKRPTKRKLFSLALEPAWAPIFDSDKLSETDCSLCLAMGTQSVAEWTLEDCKAKQRGIRFKISGCYNRIQNIVTNTLSRRDAEKQLTDSRKLLGELETIHDLIIELVDDDDMARAQNTQHLTYASAVDGASAMVENYLLQRQDDTFSVVPETEEQIARKIALQATEQRVRDAGAKFEAAEQALIDLGGDISALEEGEVDPYDSVSQSGRKEPKEKVPSLTDVAEPPDIWIDTYLTGKEMPIVREKGAKSSVNVQLEAYTGLALHWFAWISMWFALVHITCKTPSEKLAILNNYLMRDLADIVHGHGGGEAGYMEVLQRLKSTCGSRKVIRPAYLWE</sequence>
<evidence type="ECO:0000313" key="2">
    <source>
        <dbReference type="EMBL" id="KAK4037433.1"/>
    </source>
</evidence>
<keyword evidence="3" id="KW-1185">Reference proteome</keyword>
<dbReference type="PANTHER" id="PTHR46903:SF1">
    <property type="entry name" value="CCHC-TYPE DOMAIN-CONTAINING PROTEIN"/>
    <property type="match status" value="1"/>
</dbReference>
<dbReference type="EMBL" id="JAOYFB010000040">
    <property type="protein sequence ID" value="KAK4037433.1"/>
    <property type="molecule type" value="Genomic_DNA"/>
</dbReference>
<feature type="region of interest" description="Disordered" evidence="1">
    <location>
        <begin position="264"/>
        <end position="285"/>
    </location>
</feature>
<proteinExistence type="predicted"/>
<gene>
    <name evidence="2" type="ORF">OUZ56_029466</name>
</gene>
<organism evidence="2 3">
    <name type="scientific">Daphnia magna</name>
    <dbReference type="NCBI Taxonomy" id="35525"/>
    <lineage>
        <taxon>Eukaryota</taxon>
        <taxon>Metazoa</taxon>
        <taxon>Ecdysozoa</taxon>
        <taxon>Arthropoda</taxon>
        <taxon>Crustacea</taxon>
        <taxon>Branchiopoda</taxon>
        <taxon>Diplostraca</taxon>
        <taxon>Cladocera</taxon>
        <taxon>Anomopoda</taxon>
        <taxon>Daphniidae</taxon>
        <taxon>Daphnia</taxon>
    </lineage>
</organism>
<evidence type="ECO:0000256" key="1">
    <source>
        <dbReference type="SAM" id="MobiDB-lite"/>
    </source>
</evidence>
<accession>A0ABR0B6W4</accession>